<evidence type="ECO:0000313" key="1">
    <source>
        <dbReference type="EMBL" id="KAF4142765.1"/>
    </source>
</evidence>
<comment type="caution">
    <text evidence="1">The sequence shown here is derived from an EMBL/GenBank/DDBJ whole genome shotgun (WGS) entry which is preliminary data.</text>
</comment>
<accession>A0A8S9UPH7</accession>
<proteinExistence type="predicted"/>
<reference evidence="1" key="1">
    <citation type="submission" date="2020-03" db="EMBL/GenBank/DDBJ databases">
        <title>Hybrid Assembly of Korean Phytophthora infestans isolates.</title>
        <authorList>
            <person name="Prokchorchik M."/>
            <person name="Lee Y."/>
            <person name="Seo J."/>
            <person name="Cho J.-H."/>
            <person name="Park Y.-E."/>
            <person name="Jang D.-C."/>
            <person name="Im J.-S."/>
            <person name="Choi J.-G."/>
            <person name="Park H.-J."/>
            <person name="Lee G.-B."/>
            <person name="Lee Y.-G."/>
            <person name="Hong S.-Y."/>
            <person name="Cho K."/>
            <person name="Sohn K.H."/>
        </authorList>
    </citation>
    <scope>NUCLEOTIDE SEQUENCE</scope>
    <source>
        <strain evidence="1">KR_2_A2</strain>
    </source>
</reference>
<protein>
    <submittedName>
        <fullName evidence="1">Putative DDE Tnp4 domain-containing protein</fullName>
    </submittedName>
</protein>
<sequence length="155" mass="17587">MPRPSARQVALRKLKIVLQVREAAATLRYLYDDEDLSEDELDILRAAAYERLNMTEVLKHFRLEREAFFRLVDLVRDHPVMDSSGTFPFRGGVELHMLVLLKCLGVFGNDNTWSKHAHFLGIGKGTIGDYLQRALGALLTLDASTAAWTDELERS</sequence>
<name>A0A8S9UPH7_PHYIN</name>
<dbReference type="Proteomes" id="UP000704712">
    <property type="component" value="Unassembled WGS sequence"/>
</dbReference>
<evidence type="ECO:0000313" key="2">
    <source>
        <dbReference type="Proteomes" id="UP000704712"/>
    </source>
</evidence>
<organism evidence="1 2">
    <name type="scientific">Phytophthora infestans</name>
    <name type="common">Potato late blight agent</name>
    <name type="synonym">Botrytis infestans</name>
    <dbReference type="NCBI Taxonomy" id="4787"/>
    <lineage>
        <taxon>Eukaryota</taxon>
        <taxon>Sar</taxon>
        <taxon>Stramenopiles</taxon>
        <taxon>Oomycota</taxon>
        <taxon>Peronosporomycetes</taxon>
        <taxon>Peronosporales</taxon>
        <taxon>Peronosporaceae</taxon>
        <taxon>Phytophthora</taxon>
    </lineage>
</organism>
<gene>
    <name evidence="1" type="ORF">GN958_ATG08077</name>
</gene>
<dbReference type="EMBL" id="JAACNO010001154">
    <property type="protein sequence ID" value="KAF4142765.1"/>
    <property type="molecule type" value="Genomic_DNA"/>
</dbReference>
<dbReference type="AlphaFoldDB" id="A0A8S9UPH7"/>